<organism evidence="2">
    <name type="scientific">uncultured Friedmanniella sp</name>
    <dbReference type="NCBI Taxonomy" id="335381"/>
    <lineage>
        <taxon>Bacteria</taxon>
        <taxon>Bacillati</taxon>
        <taxon>Actinomycetota</taxon>
        <taxon>Actinomycetes</taxon>
        <taxon>Propionibacteriales</taxon>
        <taxon>Nocardioidaceae</taxon>
        <taxon>Friedmanniella</taxon>
        <taxon>environmental samples</taxon>
    </lineage>
</organism>
<name>A0A6J4KI46_9ACTN</name>
<gene>
    <name evidence="2" type="ORF">AVDCRST_MAG48-1677</name>
</gene>
<reference evidence="2" key="1">
    <citation type="submission" date="2020-02" db="EMBL/GenBank/DDBJ databases">
        <authorList>
            <person name="Meier V. D."/>
        </authorList>
    </citation>
    <scope>NUCLEOTIDE SEQUENCE</scope>
    <source>
        <strain evidence="2">AVDCRST_MAG48</strain>
    </source>
</reference>
<protein>
    <submittedName>
        <fullName evidence="2">Uncharacterized protein</fullName>
    </submittedName>
</protein>
<accession>A0A6J4KI46</accession>
<dbReference type="EMBL" id="CADCTS010000242">
    <property type="protein sequence ID" value="CAA9305570.1"/>
    <property type="molecule type" value="Genomic_DNA"/>
</dbReference>
<feature type="region of interest" description="Disordered" evidence="1">
    <location>
        <begin position="85"/>
        <end position="114"/>
    </location>
</feature>
<evidence type="ECO:0000313" key="2">
    <source>
        <dbReference type="EMBL" id="CAA9305570.1"/>
    </source>
</evidence>
<sequence length="114" mass="12270">MDDALQTVWHQALAYAVTGVRFEDLGRQDRPDIDTLAALLRPRLGRDVDPAELARAHPLPGDLAQGLGPAQLGAAVAELRRRLSGPAPAVVAEPRPLSADERRLLQDVPPHHGV</sequence>
<evidence type="ECO:0000256" key="1">
    <source>
        <dbReference type="SAM" id="MobiDB-lite"/>
    </source>
</evidence>
<dbReference type="AlphaFoldDB" id="A0A6J4KI46"/>
<proteinExistence type="predicted"/>